<dbReference type="AlphaFoldDB" id="A0A1L8WDW4"/>
<evidence type="ECO:0000313" key="3">
    <source>
        <dbReference type="Proteomes" id="UP000182152"/>
    </source>
</evidence>
<reference evidence="2 3" key="1">
    <citation type="submission" date="2014-12" db="EMBL/GenBank/DDBJ databases">
        <title>Draft genome sequences of 29 type strains of Enterococci.</title>
        <authorList>
            <person name="Zhong Z."/>
            <person name="Sun Z."/>
            <person name="Liu W."/>
            <person name="Zhang W."/>
            <person name="Zhang H."/>
        </authorList>
    </citation>
    <scope>NUCLEOTIDE SEQUENCE [LARGE SCALE GENOMIC DNA]</scope>
    <source>
        <strain evidence="2 3">DSM 15687</strain>
    </source>
</reference>
<dbReference type="EMBL" id="JXLB01000020">
    <property type="protein sequence ID" value="OJG79216.1"/>
    <property type="molecule type" value="Genomic_DNA"/>
</dbReference>
<protein>
    <submittedName>
        <fullName evidence="2">Uncharacterized protein</fullName>
    </submittedName>
</protein>
<name>A0A1L8WDW4_9ENTE</name>
<gene>
    <name evidence="2" type="ORF">RV14_GL001041</name>
</gene>
<keyword evidence="1" id="KW-1133">Transmembrane helix</keyword>
<organism evidence="2 3">
    <name type="scientific">Enterococcus ratti</name>
    <dbReference type="NCBI Taxonomy" id="150033"/>
    <lineage>
        <taxon>Bacteria</taxon>
        <taxon>Bacillati</taxon>
        <taxon>Bacillota</taxon>
        <taxon>Bacilli</taxon>
        <taxon>Lactobacillales</taxon>
        <taxon>Enterococcaceae</taxon>
        <taxon>Enterococcus</taxon>
    </lineage>
</organism>
<accession>A0A1L8WDW4</accession>
<evidence type="ECO:0000256" key="1">
    <source>
        <dbReference type="SAM" id="Phobius"/>
    </source>
</evidence>
<comment type="caution">
    <text evidence="2">The sequence shown here is derived from an EMBL/GenBank/DDBJ whole genome shotgun (WGS) entry which is preliminary data.</text>
</comment>
<proteinExistence type="predicted"/>
<feature type="transmembrane region" description="Helical" evidence="1">
    <location>
        <begin position="12"/>
        <end position="29"/>
    </location>
</feature>
<dbReference type="Proteomes" id="UP000182152">
    <property type="component" value="Unassembled WGS sequence"/>
</dbReference>
<keyword evidence="1" id="KW-0812">Transmembrane</keyword>
<evidence type="ECO:0000313" key="2">
    <source>
        <dbReference type="EMBL" id="OJG79216.1"/>
    </source>
</evidence>
<keyword evidence="1" id="KW-0472">Membrane</keyword>
<sequence length="44" mass="5235">MLFFSSIICSFYFFQLAGFFKAGFSYTLFKKQNFYMQSKNSICC</sequence>
<keyword evidence="3" id="KW-1185">Reference proteome</keyword>